<dbReference type="Proteomes" id="UP000821837">
    <property type="component" value="Chromosome 11"/>
</dbReference>
<feature type="region of interest" description="Disordered" evidence="4">
    <location>
        <begin position="575"/>
        <end position="601"/>
    </location>
</feature>
<gene>
    <name evidence="6" type="ORF">HPB52_023348</name>
</gene>
<reference evidence="6" key="2">
    <citation type="submission" date="2021-09" db="EMBL/GenBank/DDBJ databases">
        <authorList>
            <person name="Jia N."/>
            <person name="Wang J."/>
            <person name="Shi W."/>
            <person name="Du L."/>
            <person name="Sun Y."/>
            <person name="Zhan W."/>
            <person name="Jiang J."/>
            <person name="Wang Q."/>
            <person name="Zhang B."/>
            <person name="Ji P."/>
            <person name="Sakyi L.B."/>
            <person name="Cui X."/>
            <person name="Yuan T."/>
            <person name="Jiang B."/>
            <person name="Yang W."/>
            <person name="Lam T.T.-Y."/>
            <person name="Chang Q."/>
            <person name="Ding S."/>
            <person name="Wang X."/>
            <person name="Zhu J."/>
            <person name="Ruan X."/>
            <person name="Zhao L."/>
            <person name="Wei J."/>
            <person name="Que T."/>
            <person name="Du C."/>
            <person name="Cheng J."/>
            <person name="Dai P."/>
            <person name="Han X."/>
            <person name="Huang E."/>
            <person name="Gao Y."/>
            <person name="Liu J."/>
            <person name="Shao H."/>
            <person name="Ye R."/>
            <person name="Li L."/>
            <person name="Wei W."/>
            <person name="Wang X."/>
            <person name="Wang C."/>
            <person name="Huo Q."/>
            <person name="Li W."/>
            <person name="Guo W."/>
            <person name="Chen H."/>
            <person name="Chen S."/>
            <person name="Zhou L."/>
            <person name="Zhou L."/>
            <person name="Ni X."/>
            <person name="Tian J."/>
            <person name="Zhou Y."/>
            <person name="Sheng Y."/>
            <person name="Liu T."/>
            <person name="Pan Y."/>
            <person name="Xia L."/>
            <person name="Li J."/>
            <person name="Zhao F."/>
            <person name="Cao W."/>
        </authorList>
    </citation>
    <scope>NUCLEOTIDE SEQUENCE</scope>
    <source>
        <strain evidence="6">Rsan-2018</strain>
        <tissue evidence="6">Larvae</tissue>
    </source>
</reference>
<sequence length="648" mass="72038">MRDGGKTTAPKIAYTAEERELLRNLVMRHRSVIENNRTDNVSKRAKDVGWEKVTEEYNSQPGIRRGNVSQLRPLWDNDKSKWKKMQSDERRNLYATWGGPSTCRPIRPSLALVGAAASHMAARLCNPDDSDGAHTSHPVLSLPPACIFDSMVTGSEDTMEELLGEQLFHGVFTAMLTSNGDATQGSQLNHRYTCQQQRQAPLYSEDLLYTKVEESTQHASSVVTQLEQTPSAPEQVVAPALSTSRQDGASCRVACYVVCYKPRFRKLVLLSDLCAPSSRMPFRTPSKSKPEMNKAAKTSSVNRNRNRLTPTLIPKQTALQPAPKGTSKNSLWTTHGARGRHMHQLDFLRVHQAASEEPQGTAPTILYRPKGRKNNFLGLSRDAIAAQLSRVPGAKRVRVNFRGNVVAVDCTPGAHSPLLTVQYIGQVEVGAKVAAKGTCAGVLYGVDPILDTETVLENLKCTAPVISCTRNGRAVVVRFAGSAPSAQVALFKHARSIHARRRRHLQCRKCGGYGHCDTTCTSSPRCLRCGGDHARAQCTETRAKCFHCNGNHPATEPRCPRWQHEGKILEVMASRDTPSTDGLLRKPSRRKKKAHPQVPLPVPFLRQYNRESRTELLLRLRPPNQPPRQTSRHKRTQLSRLLRLPFRP</sequence>
<evidence type="ECO:0000256" key="3">
    <source>
        <dbReference type="ARBA" id="ARBA00025466"/>
    </source>
</evidence>
<feature type="region of interest" description="Disordered" evidence="4">
    <location>
        <begin position="621"/>
        <end position="648"/>
    </location>
</feature>
<evidence type="ECO:0000256" key="1">
    <source>
        <dbReference type="ARBA" id="ARBA00011764"/>
    </source>
</evidence>
<evidence type="ECO:0000313" key="7">
    <source>
        <dbReference type="Proteomes" id="UP000821837"/>
    </source>
</evidence>
<feature type="compositionally biased region" description="Basic residues" evidence="4">
    <location>
        <begin position="586"/>
        <end position="595"/>
    </location>
</feature>
<name>A0A9D4QCQ2_RHISA</name>
<reference evidence="6" key="1">
    <citation type="journal article" date="2020" name="Cell">
        <title>Large-Scale Comparative Analyses of Tick Genomes Elucidate Their Genetic Diversity and Vector Capacities.</title>
        <authorList>
            <consortium name="Tick Genome and Microbiome Consortium (TIGMIC)"/>
            <person name="Jia N."/>
            <person name="Wang J."/>
            <person name="Shi W."/>
            <person name="Du L."/>
            <person name="Sun Y."/>
            <person name="Zhan W."/>
            <person name="Jiang J.F."/>
            <person name="Wang Q."/>
            <person name="Zhang B."/>
            <person name="Ji P."/>
            <person name="Bell-Sakyi L."/>
            <person name="Cui X.M."/>
            <person name="Yuan T.T."/>
            <person name="Jiang B.G."/>
            <person name="Yang W.F."/>
            <person name="Lam T.T."/>
            <person name="Chang Q.C."/>
            <person name="Ding S.J."/>
            <person name="Wang X.J."/>
            <person name="Zhu J.G."/>
            <person name="Ruan X.D."/>
            <person name="Zhao L."/>
            <person name="Wei J.T."/>
            <person name="Ye R.Z."/>
            <person name="Que T.C."/>
            <person name="Du C.H."/>
            <person name="Zhou Y.H."/>
            <person name="Cheng J.X."/>
            <person name="Dai P.F."/>
            <person name="Guo W.B."/>
            <person name="Han X.H."/>
            <person name="Huang E.J."/>
            <person name="Li L.F."/>
            <person name="Wei W."/>
            <person name="Gao Y.C."/>
            <person name="Liu J.Z."/>
            <person name="Shao H.Z."/>
            <person name="Wang X."/>
            <person name="Wang C.C."/>
            <person name="Yang T.C."/>
            <person name="Huo Q.B."/>
            <person name="Li W."/>
            <person name="Chen H.Y."/>
            <person name="Chen S.E."/>
            <person name="Zhou L.G."/>
            <person name="Ni X.B."/>
            <person name="Tian J.H."/>
            <person name="Sheng Y."/>
            <person name="Liu T."/>
            <person name="Pan Y.S."/>
            <person name="Xia L.Y."/>
            <person name="Li J."/>
            <person name="Zhao F."/>
            <person name="Cao W.C."/>
        </authorList>
    </citation>
    <scope>NUCLEOTIDE SEQUENCE</scope>
    <source>
        <strain evidence="6">Rsan-2018</strain>
    </source>
</reference>
<feature type="region of interest" description="Disordered" evidence="4">
    <location>
        <begin position="281"/>
        <end position="302"/>
    </location>
</feature>
<keyword evidence="7" id="KW-1185">Reference proteome</keyword>
<dbReference type="EMBL" id="JABSTV010001247">
    <property type="protein sequence ID" value="KAH7973283.1"/>
    <property type="molecule type" value="Genomic_DNA"/>
</dbReference>
<evidence type="ECO:0000313" key="6">
    <source>
        <dbReference type="EMBL" id="KAH7973283.1"/>
    </source>
</evidence>
<comment type="function">
    <text evidence="3">Involved in transvection phenomena (= synapsis-dependent gene expression), where the synaptic pairing of chromosomes carrying genes with which zeste interacts influences the expression of these genes. Zeste binds to DNA and stimulates transcription from a nearby promoter.</text>
</comment>
<dbReference type="Pfam" id="PF13873">
    <property type="entry name" value="Myb_DNA-bind_5"/>
    <property type="match status" value="1"/>
</dbReference>
<dbReference type="VEuPathDB" id="VectorBase:RSAN_036849"/>
<feature type="domain" description="Myb/SANT-like DNA-binding" evidence="5">
    <location>
        <begin position="14"/>
        <end position="84"/>
    </location>
</feature>
<comment type="caution">
    <text evidence="6">The sequence shown here is derived from an EMBL/GenBank/DDBJ whole genome shotgun (WGS) entry which is preliminary data.</text>
</comment>
<accession>A0A9D4QCQ2</accession>
<evidence type="ECO:0000256" key="2">
    <source>
        <dbReference type="ARBA" id="ARBA00016807"/>
    </source>
</evidence>
<comment type="subunit">
    <text evidence="1">Self-associates forming complexes of several hundred monomers.</text>
</comment>
<evidence type="ECO:0000256" key="4">
    <source>
        <dbReference type="SAM" id="MobiDB-lite"/>
    </source>
</evidence>
<organism evidence="6 7">
    <name type="scientific">Rhipicephalus sanguineus</name>
    <name type="common">Brown dog tick</name>
    <name type="synonym">Ixodes sanguineus</name>
    <dbReference type="NCBI Taxonomy" id="34632"/>
    <lineage>
        <taxon>Eukaryota</taxon>
        <taxon>Metazoa</taxon>
        <taxon>Ecdysozoa</taxon>
        <taxon>Arthropoda</taxon>
        <taxon>Chelicerata</taxon>
        <taxon>Arachnida</taxon>
        <taxon>Acari</taxon>
        <taxon>Parasitiformes</taxon>
        <taxon>Ixodida</taxon>
        <taxon>Ixodoidea</taxon>
        <taxon>Ixodidae</taxon>
        <taxon>Rhipicephalinae</taxon>
        <taxon>Rhipicephalus</taxon>
        <taxon>Rhipicephalus</taxon>
    </lineage>
</organism>
<dbReference type="VEuPathDB" id="VectorBase:RSAN_048541"/>
<evidence type="ECO:0000259" key="5">
    <source>
        <dbReference type="Pfam" id="PF13873"/>
    </source>
</evidence>
<dbReference type="InterPro" id="IPR028002">
    <property type="entry name" value="Myb_DNA-bind_5"/>
</dbReference>
<dbReference type="AlphaFoldDB" id="A0A9D4QCQ2"/>
<proteinExistence type="predicted"/>
<protein>
    <recommendedName>
        <fullName evidence="2">Regulatory protein zeste</fullName>
    </recommendedName>
</protein>